<dbReference type="InterPro" id="IPR045180">
    <property type="entry name" value="La_dom_prot"/>
</dbReference>
<feature type="compositionally biased region" description="Basic and acidic residues" evidence="3">
    <location>
        <begin position="547"/>
        <end position="564"/>
    </location>
</feature>
<evidence type="ECO:0000259" key="4">
    <source>
        <dbReference type="PROSITE" id="PS50961"/>
    </source>
</evidence>
<evidence type="ECO:0000313" key="5">
    <source>
        <dbReference type="EMBL" id="KAF1993157.1"/>
    </source>
</evidence>
<reference evidence="5" key="1">
    <citation type="journal article" date="2020" name="Stud. Mycol.">
        <title>101 Dothideomycetes genomes: a test case for predicting lifestyles and emergence of pathogens.</title>
        <authorList>
            <person name="Haridas S."/>
            <person name="Albert R."/>
            <person name="Binder M."/>
            <person name="Bloem J."/>
            <person name="Labutti K."/>
            <person name="Salamov A."/>
            <person name="Andreopoulos B."/>
            <person name="Baker S."/>
            <person name="Barry K."/>
            <person name="Bills G."/>
            <person name="Bluhm B."/>
            <person name="Cannon C."/>
            <person name="Castanera R."/>
            <person name="Culley D."/>
            <person name="Daum C."/>
            <person name="Ezra D."/>
            <person name="Gonzalez J."/>
            <person name="Henrissat B."/>
            <person name="Kuo A."/>
            <person name="Liang C."/>
            <person name="Lipzen A."/>
            <person name="Lutzoni F."/>
            <person name="Magnuson J."/>
            <person name="Mondo S."/>
            <person name="Nolan M."/>
            <person name="Ohm R."/>
            <person name="Pangilinan J."/>
            <person name="Park H.-J."/>
            <person name="Ramirez L."/>
            <person name="Alfaro M."/>
            <person name="Sun H."/>
            <person name="Tritt A."/>
            <person name="Yoshinaga Y."/>
            <person name="Zwiers L.-H."/>
            <person name="Turgeon B."/>
            <person name="Goodwin S."/>
            <person name="Spatafora J."/>
            <person name="Crous P."/>
            <person name="Grigoriev I."/>
        </authorList>
    </citation>
    <scope>NUCLEOTIDE SEQUENCE</scope>
    <source>
        <strain evidence="5">CBS 123094</strain>
    </source>
</reference>
<protein>
    <recommendedName>
        <fullName evidence="4">HTH La-type RNA-binding domain-containing protein</fullName>
    </recommendedName>
</protein>
<dbReference type="EMBL" id="ML977725">
    <property type="protein sequence ID" value="KAF1993157.1"/>
    <property type="molecule type" value="Genomic_DNA"/>
</dbReference>
<dbReference type="SUPFAM" id="SSF46785">
    <property type="entry name" value="Winged helix' DNA-binding domain"/>
    <property type="match status" value="1"/>
</dbReference>
<dbReference type="GO" id="GO:0003729">
    <property type="term" value="F:mRNA binding"/>
    <property type="evidence" value="ECO:0007669"/>
    <property type="project" value="TreeGrafter"/>
</dbReference>
<dbReference type="GO" id="GO:0033167">
    <property type="term" value="C:ARC complex"/>
    <property type="evidence" value="ECO:0007669"/>
    <property type="project" value="InterPro"/>
</dbReference>
<sequence length="578" mass="65955">QVEYYFSDENLPTDVHLLQCCGGTENRPVSVSRICGFKKMRKFKPKSMVIAALRKSVFLEVSANGKELWRKVPLAGKTILDANDSDTEIAFDPRTKREIQLPLPPLPQTKKEYPPGMSKNMMKPTGFEEGAVEGPITPAQHEEEMALYDDAKPFVERIEIAIQRFKEKKRWHEKFNKVFNKWMRFGGVDCAPRMFGGLSKQEMAGMDAAQIAMARATHQVPWDREDPKDWVVDFDGVAAAFLSSYYPRHYGNNPEQVLTACSVLIKFFRYCDYHRVCDEFKPQLAEAEKICRRAEYELPQIYKASLSLPGAFNVAGSTIFQGYHANKFIGDSEWAKDQEASPWVSESAGMKMEKARATFKTAVFLLGTEQQQHLLETSGKLLSGLKVLKKEGLGLEVVDILPSTDEVKQGFAAANEVSKAKLHLSPLGKLVCKTWSYDTFLEYDLPKDRYPKGSLPKVAQGKTYEFWVEDEALEECFVGMKLDAEVFTLDGGITILDNVKEVMCSFFKWLPNELWNDNHPHELKIRHREREWVDEEDVVMINGEQKAGQEGDKEKEKDKEKFSDEQSDSGEEIDEWRS</sequence>
<organism evidence="5 6">
    <name type="scientific">Amniculicola lignicola CBS 123094</name>
    <dbReference type="NCBI Taxonomy" id="1392246"/>
    <lineage>
        <taxon>Eukaryota</taxon>
        <taxon>Fungi</taxon>
        <taxon>Dikarya</taxon>
        <taxon>Ascomycota</taxon>
        <taxon>Pezizomycotina</taxon>
        <taxon>Dothideomycetes</taxon>
        <taxon>Pleosporomycetidae</taxon>
        <taxon>Pleosporales</taxon>
        <taxon>Amniculicolaceae</taxon>
        <taxon>Amniculicola</taxon>
    </lineage>
</organism>
<evidence type="ECO:0000256" key="2">
    <source>
        <dbReference type="PROSITE-ProRule" id="PRU00332"/>
    </source>
</evidence>
<evidence type="ECO:0000313" key="6">
    <source>
        <dbReference type="Proteomes" id="UP000799779"/>
    </source>
</evidence>
<dbReference type="InterPro" id="IPR006630">
    <property type="entry name" value="La_HTH"/>
</dbReference>
<dbReference type="PANTHER" id="PTHR22792:SF140">
    <property type="entry name" value="ACHILLES, ISOFORM A"/>
    <property type="match status" value="1"/>
</dbReference>
<feature type="non-terminal residue" evidence="5">
    <location>
        <position position="1"/>
    </location>
</feature>
<dbReference type="InterPro" id="IPR036390">
    <property type="entry name" value="WH_DNA-bd_sf"/>
</dbReference>
<keyword evidence="1 2" id="KW-0694">RNA-binding</keyword>
<accession>A0A6A5VWB3</accession>
<dbReference type="PROSITE" id="PS50961">
    <property type="entry name" value="HTH_LA"/>
    <property type="match status" value="1"/>
</dbReference>
<evidence type="ECO:0000256" key="1">
    <source>
        <dbReference type="ARBA" id="ARBA00022884"/>
    </source>
</evidence>
<feature type="domain" description="HTH La-type RNA-binding" evidence="4">
    <location>
        <begin position="1"/>
        <end position="78"/>
    </location>
</feature>
<dbReference type="AlphaFoldDB" id="A0A6A5VWB3"/>
<name>A0A6A5VWB3_9PLEO</name>
<proteinExistence type="predicted"/>
<feature type="region of interest" description="Disordered" evidence="3">
    <location>
        <begin position="540"/>
        <end position="578"/>
    </location>
</feature>
<dbReference type="Pfam" id="PF05383">
    <property type="entry name" value="La"/>
    <property type="match status" value="1"/>
</dbReference>
<dbReference type="Pfam" id="PF09692">
    <property type="entry name" value="Arb1"/>
    <property type="match status" value="1"/>
</dbReference>
<dbReference type="Gene3D" id="1.10.10.10">
    <property type="entry name" value="Winged helix-like DNA-binding domain superfamily/Winged helix DNA-binding domain"/>
    <property type="match status" value="1"/>
</dbReference>
<dbReference type="Proteomes" id="UP000799779">
    <property type="component" value="Unassembled WGS sequence"/>
</dbReference>
<keyword evidence="6" id="KW-1185">Reference proteome</keyword>
<dbReference type="PANTHER" id="PTHR22792">
    <property type="entry name" value="LUPUS LA PROTEIN-RELATED"/>
    <property type="match status" value="1"/>
</dbReference>
<evidence type="ECO:0000256" key="3">
    <source>
        <dbReference type="SAM" id="MobiDB-lite"/>
    </source>
</evidence>
<dbReference type="SMART" id="SM00715">
    <property type="entry name" value="LA"/>
    <property type="match status" value="1"/>
</dbReference>
<gene>
    <name evidence="5" type="ORF">P154DRAFT_590896</name>
</gene>
<dbReference type="GO" id="GO:0031047">
    <property type="term" value="P:regulatory ncRNA-mediated gene silencing"/>
    <property type="evidence" value="ECO:0007669"/>
    <property type="project" value="InterPro"/>
</dbReference>
<dbReference type="InterPro" id="IPR018606">
    <property type="entry name" value="Arb1"/>
</dbReference>
<dbReference type="OrthoDB" id="435402at2759"/>
<feature type="compositionally biased region" description="Acidic residues" evidence="3">
    <location>
        <begin position="565"/>
        <end position="578"/>
    </location>
</feature>
<dbReference type="InterPro" id="IPR036388">
    <property type="entry name" value="WH-like_DNA-bd_sf"/>
</dbReference>